<dbReference type="RefSeq" id="WP_213964722.1">
    <property type="nucleotide sequence ID" value="NZ_JBGOOF010000073.1"/>
</dbReference>
<evidence type="ECO:0008006" key="4">
    <source>
        <dbReference type="Google" id="ProtNLM"/>
    </source>
</evidence>
<comment type="caution">
    <text evidence="2">The sequence shown here is derived from an EMBL/GenBank/DDBJ whole genome shotgun (WGS) entry which is preliminary data.</text>
</comment>
<feature type="transmembrane region" description="Helical" evidence="1">
    <location>
        <begin position="49"/>
        <end position="72"/>
    </location>
</feature>
<name>A0ABV4MQD1_9VIBR</name>
<evidence type="ECO:0000313" key="2">
    <source>
        <dbReference type="EMBL" id="MEZ8211781.1"/>
    </source>
</evidence>
<feature type="transmembrane region" description="Helical" evidence="1">
    <location>
        <begin position="12"/>
        <end position="37"/>
    </location>
</feature>
<keyword evidence="1" id="KW-1133">Transmembrane helix</keyword>
<gene>
    <name evidence="2" type="ORF">ACED39_23810</name>
</gene>
<sequence length="403" mass="46657">MYNKFVAKDKDVFATPLFLLSIAIPMLTAIGIGIALYFSTTFSSVLSHIWATMKLPLAIASLSIPLATWVIANHRSAQITKSNKLQESKRLVETYLEQESFFERVYGRKITTAKWSFITKEDLPVIHAELYEFQKLQDKGEIKARTNVKDDVQAYFHGTHRVFWEYYEHFVKEKENENNEFLLESFTTQLYEYLHYNLATFSRAFGTQNVDIEDTCLSTYISAYFEVYQLCVDLKIDTGDVNDESIRDDYETFIAVANLVSDNYGLRLENATLGRLKEDLGVKRMVKFATAEPHTQTINRLINEWAEKFVDNFEPLKMLAIEGKYLSFKLFTKDHNDFILMNFVETDEQDYFGEIQVSRADEKCYMPIYKTETGITVNQDATSAEIKMTDIISFIAQFCSPTE</sequence>
<keyword evidence="1" id="KW-0472">Membrane</keyword>
<keyword evidence="1" id="KW-0812">Transmembrane</keyword>
<organism evidence="2 3">
    <name type="scientific">Vibrio bivalvicida</name>
    <dbReference type="NCBI Taxonomy" id="1276888"/>
    <lineage>
        <taxon>Bacteria</taxon>
        <taxon>Pseudomonadati</taxon>
        <taxon>Pseudomonadota</taxon>
        <taxon>Gammaproteobacteria</taxon>
        <taxon>Vibrionales</taxon>
        <taxon>Vibrionaceae</taxon>
        <taxon>Vibrio</taxon>
        <taxon>Vibrio oreintalis group</taxon>
    </lineage>
</organism>
<accession>A0ABV4MQD1</accession>
<evidence type="ECO:0000313" key="3">
    <source>
        <dbReference type="Proteomes" id="UP001569151"/>
    </source>
</evidence>
<keyword evidence="3" id="KW-1185">Reference proteome</keyword>
<evidence type="ECO:0000256" key="1">
    <source>
        <dbReference type="SAM" id="Phobius"/>
    </source>
</evidence>
<protein>
    <recommendedName>
        <fullName evidence="4">Phage abortive infection protein</fullName>
    </recommendedName>
</protein>
<reference evidence="2 3" key="1">
    <citation type="submission" date="2024-06" db="EMBL/GenBank/DDBJ databases">
        <authorList>
            <person name="Steensen K."/>
            <person name="Seneca J."/>
            <person name="Bartlau N."/>
            <person name="Yu A.X."/>
            <person name="Polz M.F."/>
        </authorList>
    </citation>
    <scope>NUCLEOTIDE SEQUENCE [LARGE SCALE GENOMIC DNA]</scope>
    <source>
        <strain evidence="2 3">1F146</strain>
    </source>
</reference>
<dbReference type="Proteomes" id="UP001569151">
    <property type="component" value="Unassembled WGS sequence"/>
</dbReference>
<dbReference type="EMBL" id="JBGOOS010000077">
    <property type="protein sequence ID" value="MEZ8211781.1"/>
    <property type="molecule type" value="Genomic_DNA"/>
</dbReference>
<proteinExistence type="predicted"/>